<dbReference type="EMBL" id="CAXHTB010000024">
    <property type="protein sequence ID" value="CAL0332969.1"/>
    <property type="molecule type" value="Genomic_DNA"/>
</dbReference>
<feature type="domain" description="CSC1/OSCA1-like cytosolic" evidence="1">
    <location>
        <begin position="15"/>
        <end position="68"/>
    </location>
</feature>
<sequence>MRLHFLASERRRPDQFTVHVRNVPPDADESVSELVEHFFLVNHPDYYLTHKVVYDAKQLSSLVAKKKKNQN</sequence>
<name>A0AAV1YJA4_LUPLU</name>
<dbReference type="InterPro" id="IPR045122">
    <property type="entry name" value="Csc1-like"/>
</dbReference>
<evidence type="ECO:0000259" key="1">
    <source>
        <dbReference type="Pfam" id="PF14703"/>
    </source>
</evidence>
<reference evidence="2 3" key="1">
    <citation type="submission" date="2024-03" db="EMBL/GenBank/DDBJ databases">
        <authorList>
            <person name="Martinez-Hernandez J."/>
        </authorList>
    </citation>
    <scope>NUCLEOTIDE SEQUENCE [LARGE SCALE GENOMIC DNA]</scope>
</reference>
<organism evidence="2 3">
    <name type="scientific">Lupinus luteus</name>
    <name type="common">European yellow lupine</name>
    <dbReference type="NCBI Taxonomy" id="3873"/>
    <lineage>
        <taxon>Eukaryota</taxon>
        <taxon>Viridiplantae</taxon>
        <taxon>Streptophyta</taxon>
        <taxon>Embryophyta</taxon>
        <taxon>Tracheophyta</taxon>
        <taxon>Spermatophyta</taxon>
        <taxon>Magnoliopsida</taxon>
        <taxon>eudicotyledons</taxon>
        <taxon>Gunneridae</taxon>
        <taxon>Pentapetalae</taxon>
        <taxon>rosids</taxon>
        <taxon>fabids</taxon>
        <taxon>Fabales</taxon>
        <taxon>Fabaceae</taxon>
        <taxon>Papilionoideae</taxon>
        <taxon>50 kb inversion clade</taxon>
        <taxon>genistoids sensu lato</taxon>
        <taxon>core genistoids</taxon>
        <taxon>Genisteae</taxon>
        <taxon>Lupinus</taxon>
    </lineage>
</organism>
<gene>
    <name evidence="2" type="ORF">LLUT_LOCUS34029</name>
</gene>
<dbReference type="Pfam" id="PF14703">
    <property type="entry name" value="PHM7_cyt"/>
    <property type="match status" value="1"/>
</dbReference>
<keyword evidence="3" id="KW-1185">Reference proteome</keyword>
<dbReference type="GO" id="GO:0005227">
    <property type="term" value="F:calcium-activated cation channel activity"/>
    <property type="evidence" value="ECO:0007669"/>
    <property type="project" value="InterPro"/>
</dbReference>
<dbReference type="InterPro" id="IPR027815">
    <property type="entry name" value="CSC1/OSCA1-like_cyt"/>
</dbReference>
<dbReference type="PANTHER" id="PTHR13018">
    <property type="entry name" value="PROBABLE MEMBRANE PROTEIN DUF221-RELATED"/>
    <property type="match status" value="1"/>
</dbReference>
<dbReference type="GO" id="GO:0005886">
    <property type="term" value="C:plasma membrane"/>
    <property type="evidence" value="ECO:0007669"/>
    <property type="project" value="TreeGrafter"/>
</dbReference>
<dbReference type="Proteomes" id="UP001497480">
    <property type="component" value="Unassembled WGS sequence"/>
</dbReference>
<dbReference type="PANTHER" id="PTHR13018:SF5">
    <property type="entry name" value="RE44586P"/>
    <property type="match status" value="1"/>
</dbReference>
<comment type="caution">
    <text evidence="2">The sequence shown here is derived from an EMBL/GenBank/DDBJ whole genome shotgun (WGS) entry which is preliminary data.</text>
</comment>
<evidence type="ECO:0000313" key="2">
    <source>
        <dbReference type="EMBL" id="CAL0332969.1"/>
    </source>
</evidence>
<dbReference type="AlphaFoldDB" id="A0AAV1YJA4"/>
<protein>
    <recommendedName>
        <fullName evidence="1">CSC1/OSCA1-like cytosolic domain-containing protein</fullName>
    </recommendedName>
</protein>
<proteinExistence type="predicted"/>
<accession>A0AAV1YJA4</accession>
<evidence type="ECO:0000313" key="3">
    <source>
        <dbReference type="Proteomes" id="UP001497480"/>
    </source>
</evidence>